<evidence type="ECO:0000256" key="2">
    <source>
        <dbReference type="ARBA" id="ARBA00023315"/>
    </source>
</evidence>
<accession>A0ABD5MTC9</accession>
<dbReference type="Proteomes" id="UP001589595">
    <property type="component" value="Unassembled WGS sequence"/>
</dbReference>
<dbReference type="CDD" id="cd04301">
    <property type="entry name" value="NAT_SF"/>
    <property type="match status" value="1"/>
</dbReference>
<dbReference type="AlphaFoldDB" id="A0ABD5MTC9"/>
<evidence type="ECO:0000256" key="1">
    <source>
        <dbReference type="ARBA" id="ARBA00022679"/>
    </source>
</evidence>
<evidence type="ECO:0000313" key="5">
    <source>
        <dbReference type="EMBL" id="MFB9824497.1"/>
    </source>
</evidence>
<dbReference type="Gene3D" id="3.40.630.30">
    <property type="match status" value="1"/>
</dbReference>
<evidence type="ECO:0000313" key="6">
    <source>
        <dbReference type="Proteomes" id="UP001589595"/>
    </source>
</evidence>
<dbReference type="SUPFAM" id="SSF55729">
    <property type="entry name" value="Acyl-CoA N-acyltransferases (Nat)"/>
    <property type="match status" value="1"/>
</dbReference>
<feature type="region of interest" description="Disordered" evidence="3">
    <location>
        <begin position="1"/>
        <end position="30"/>
    </location>
</feature>
<name>A0ABD5MTC9_9EURY</name>
<dbReference type="InterPro" id="IPR000182">
    <property type="entry name" value="GNAT_dom"/>
</dbReference>
<keyword evidence="2" id="KW-0012">Acyltransferase</keyword>
<organism evidence="5 6">
    <name type="scientific">Halobaculum roseum</name>
    <dbReference type="NCBI Taxonomy" id="2175149"/>
    <lineage>
        <taxon>Archaea</taxon>
        <taxon>Methanobacteriati</taxon>
        <taxon>Methanobacteriota</taxon>
        <taxon>Stenosarchaea group</taxon>
        <taxon>Halobacteria</taxon>
        <taxon>Halobacteriales</taxon>
        <taxon>Haloferacaceae</taxon>
        <taxon>Halobaculum</taxon>
    </lineage>
</organism>
<proteinExistence type="predicted"/>
<dbReference type="Pfam" id="PF13508">
    <property type="entry name" value="Acetyltransf_7"/>
    <property type="match status" value="1"/>
</dbReference>
<dbReference type="NCBIfam" id="NF040501">
    <property type="entry name" value="resist_ArsN2"/>
    <property type="match status" value="1"/>
</dbReference>
<gene>
    <name evidence="5" type="primary">arsN2</name>
    <name evidence="5" type="ORF">ACFFOL_10005</name>
</gene>
<dbReference type="InterPro" id="IPR050832">
    <property type="entry name" value="Bact_Acetyltransf"/>
</dbReference>
<evidence type="ECO:0000259" key="4">
    <source>
        <dbReference type="PROSITE" id="PS51186"/>
    </source>
</evidence>
<keyword evidence="6" id="KW-1185">Reference proteome</keyword>
<dbReference type="EMBL" id="JBHMAJ010000007">
    <property type="protein sequence ID" value="MFB9824497.1"/>
    <property type="molecule type" value="Genomic_DNA"/>
</dbReference>
<feature type="domain" description="N-acetyltransferase" evidence="4">
    <location>
        <begin position="27"/>
        <end position="172"/>
    </location>
</feature>
<dbReference type="RefSeq" id="WP_222920855.1">
    <property type="nucleotide sequence ID" value="NZ_CP082286.1"/>
</dbReference>
<dbReference type="PANTHER" id="PTHR43877:SF2">
    <property type="entry name" value="AMINOALKYLPHOSPHONATE N-ACETYLTRANSFERASE-RELATED"/>
    <property type="match status" value="1"/>
</dbReference>
<dbReference type="GeneID" id="67210872"/>
<dbReference type="PANTHER" id="PTHR43877">
    <property type="entry name" value="AMINOALKYLPHOSPHONATE N-ACETYLTRANSFERASE-RELATED-RELATED"/>
    <property type="match status" value="1"/>
</dbReference>
<reference evidence="5" key="1">
    <citation type="submission" date="2024-09" db="EMBL/GenBank/DDBJ databases">
        <authorList>
            <person name="Sun Q."/>
        </authorList>
    </citation>
    <scope>NUCLEOTIDE SEQUENCE [LARGE SCALE GENOMIC DNA]</scope>
    <source>
        <strain evidence="5">JCM 31273</strain>
    </source>
</reference>
<comment type="caution">
    <text evidence="5">The sequence shown here is derived from an EMBL/GenBank/DDBJ whole genome shotgun (WGS) entry which is preliminary data.</text>
</comment>
<dbReference type="PROSITE" id="PS51186">
    <property type="entry name" value="GNAT"/>
    <property type="match status" value="1"/>
</dbReference>
<evidence type="ECO:0000256" key="3">
    <source>
        <dbReference type="SAM" id="MobiDB-lite"/>
    </source>
</evidence>
<dbReference type="InterPro" id="IPR016181">
    <property type="entry name" value="Acyl_CoA_acyltransferase"/>
</dbReference>
<protein>
    <submittedName>
        <fullName evidence="5">Arsenic resistance N-acetyltransferase ArsN2</fullName>
    </submittedName>
</protein>
<feature type="compositionally biased region" description="Basic and acidic residues" evidence="3">
    <location>
        <begin position="11"/>
        <end position="25"/>
    </location>
</feature>
<sequence>MSPDRPGAGADEGRPDGGADERRDPGGPTVLLTEADAADLDRVEALLAANDLPTSDVRTGPGRFYLARDGDAVVGAGGVERYGSDGLLRSVVVEGSSRGDGYGTALCAALEDRARREGIETLYLLTTTAAGFFERLGYEPISREHVPASVRSTTEFADLCPSSATCMRKRVGDRATE</sequence>
<keyword evidence="1" id="KW-0808">Transferase</keyword>
<dbReference type="GO" id="GO:0016746">
    <property type="term" value="F:acyltransferase activity"/>
    <property type="evidence" value="ECO:0007669"/>
    <property type="project" value="UniProtKB-KW"/>
</dbReference>